<dbReference type="EMBL" id="JAABOO010000003">
    <property type="protein sequence ID" value="NER14759.1"/>
    <property type="molecule type" value="Genomic_DNA"/>
</dbReference>
<evidence type="ECO:0000259" key="1">
    <source>
        <dbReference type="Pfam" id="PF07244"/>
    </source>
</evidence>
<keyword evidence="3" id="KW-1185">Reference proteome</keyword>
<protein>
    <submittedName>
        <fullName evidence="2">Outer membrane protein assembly factor</fullName>
    </submittedName>
</protein>
<name>A0A6P0USG2_9FLAO</name>
<proteinExistence type="predicted"/>
<sequence length="420" mass="48954">MIKNISSLILFFVCSVLFSQDRIVYDLKVEGNKKTKASFIRKIAKTRKGEVLDSLKLEADISKLKRLPGISHAYYHVFHAKENLYDVYYYVEENFTVIPEVNLWTARNQDVAYRLALYDFNFLGRNIAFGGFYENNVFNSYGINFQAPYLFSNKAGLALHHENIVRKEPLFLDTGTANYRYSNRSIEGLFLYEFNFRNSIQIGGSYFNEEYLYLDGATSEDIPEFLNLNKWLFKFIYNYNNLDYFYQYVSGIKNSFNFQFVTSNNEFQQDFFIFWNNFDFFKRVGDKGNWANRFRVGIASNDDSPFAPFSVDNNLNIRGVGNIIDRGTAMLVLNTEFRYTLYEKNWFVLQGNAFIDAGTWRNPGGELTDFFNSVNARVYPGVGLRFIHKNIFNAVFRIDYGYGITKDSSNGIVFGIGQYF</sequence>
<dbReference type="InterPro" id="IPR010827">
    <property type="entry name" value="BamA/TamA_POTRA"/>
</dbReference>
<dbReference type="RefSeq" id="WP_163608039.1">
    <property type="nucleotide sequence ID" value="NZ_JAABOO010000003.1"/>
</dbReference>
<comment type="caution">
    <text evidence="2">The sequence shown here is derived from an EMBL/GenBank/DDBJ whole genome shotgun (WGS) entry which is preliminary data.</text>
</comment>
<dbReference type="Proteomes" id="UP000468581">
    <property type="component" value="Unassembled WGS sequence"/>
</dbReference>
<feature type="domain" description="POTRA" evidence="1">
    <location>
        <begin position="26"/>
        <end position="66"/>
    </location>
</feature>
<reference evidence="2 3" key="1">
    <citation type="submission" date="2020-01" db="EMBL/GenBank/DDBJ databases">
        <title>Leptobacterium flavescens.</title>
        <authorList>
            <person name="Wang G."/>
        </authorList>
    </citation>
    <scope>NUCLEOTIDE SEQUENCE [LARGE SCALE GENOMIC DNA]</scope>
    <source>
        <strain evidence="2 3">KCTC 22160</strain>
    </source>
</reference>
<dbReference type="Gene3D" id="2.40.160.50">
    <property type="entry name" value="membrane protein fhac: a member of the omp85/tpsb transporter family"/>
    <property type="match status" value="1"/>
</dbReference>
<organism evidence="2 3">
    <name type="scientific">Leptobacterium flavescens</name>
    <dbReference type="NCBI Taxonomy" id="472055"/>
    <lineage>
        <taxon>Bacteria</taxon>
        <taxon>Pseudomonadati</taxon>
        <taxon>Bacteroidota</taxon>
        <taxon>Flavobacteriia</taxon>
        <taxon>Flavobacteriales</taxon>
        <taxon>Flavobacteriaceae</taxon>
        <taxon>Leptobacterium</taxon>
    </lineage>
</organism>
<evidence type="ECO:0000313" key="3">
    <source>
        <dbReference type="Proteomes" id="UP000468581"/>
    </source>
</evidence>
<dbReference type="Gene3D" id="3.10.20.310">
    <property type="entry name" value="membrane protein fhac"/>
    <property type="match status" value="1"/>
</dbReference>
<dbReference type="AlphaFoldDB" id="A0A6P0USG2"/>
<dbReference type="Pfam" id="PF07244">
    <property type="entry name" value="POTRA"/>
    <property type="match status" value="1"/>
</dbReference>
<dbReference type="GO" id="GO:0019867">
    <property type="term" value="C:outer membrane"/>
    <property type="evidence" value="ECO:0007669"/>
    <property type="project" value="InterPro"/>
</dbReference>
<accession>A0A6P0USG2</accession>
<gene>
    <name evidence="2" type="ORF">GWK08_14980</name>
</gene>
<evidence type="ECO:0000313" key="2">
    <source>
        <dbReference type="EMBL" id="NER14759.1"/>
    </source>
</evidence>